<reference evidence="4" key="2">
    <citation type="submission" date="2020-04" db="EMBL/GenBank/DDBJ databases">
        <authorList>
            <consortium name="NCBI Genome Project"/>
        </authorList>
    </citation>
    <scope>NUCLEOTIDE SEQUENCE</scope>
    <source>
        <strain evidence="4">CBS 304.34</strain>
    </source>
</reference>
<feature type="compositionally biased region" description="Basic and acidic residues" evidence="1">
    <location>
        <begin position="1"/>
        <end position="11"/>
    </location>
</feature>
<dbReference type="Proteomes" id="UP000504636">
    <property type="component" value="Unplaced"/>
</dbReference>
<organism evidence="2">
    <name type="scientific">Mytilinidion resinicola</name>
    <dbReference type="NCBI Taxonomy" id="574789"/>
    <lineage>
        <taxon>Eukaryota</taxon>
        <taxon>Fungi</taxon>
        <taxon>Dikarya</taxon>
        <taxon>Ascomycota</taxon>
        <taxon>Pezizomycotina</taxon>
        <taxon>Dothideomycetes</taxon>
        <taxon>Pleosporomycetidae</taxon>
        <taxon>Mytilinidiales</taxon>
        <taxon>Mytilinidiaceae</taxon>
        <taxon>Mytilinidion</taxon>
    </lineage>
</organism>
<reference evidence="2 4" key="1">
    <citation type="journal article" date="2020" name="Stud. Mycol.">
        <title>101 Dothideomycetes genomes: a test case for predicting lifestyles and emergence of pathogens.</title>
        <authorList>
            <person name="Haridas S."/>
            <person name="Albert R."/>
            <person name="Binder M."/>
            <person name="Bloem J."/>
            <person name="Labutti K."/>
            <person name="Salamov A."/>
            <person name="Andreopoulos B."/>
            <person name="Baker S."/>
            <person name="Barry K."/>
            <person name="Bills G."/>
            <person name="Bluhm B."/>
            <person name="Cannon C."/>
            <person name="Castanera R."/>
            <person name="Culley D."/>
            <person name="Daum C."/>
            <person name="Ezra D."/>
            <person name="Gonzalez J."/>
            <person name="Henrissat B."/>
            <person name="Kuo A."/>
            <person name="Liang C."/>
            <person name="Lipzen A."/>
            <person name="Lutzoni F."/>
            <person name="Magnuson J."/>
            <person name="Mondo S."/>
            <person name="Nolan M."/>
            <person name="Ohm R."/>
            <person name="Pangilinan J."/>
            <person name="Park H.-J."/>
            <person name="Ramirez L."/>
            <person name="Alfaro M."/>
            <person name="Sun H."/>
            <person name="Tritt A."/>
            <person name="Yoshinaga Y."/>
            <person name="Zwiers L.-H."/>
            <person name="Turgeon B."/>
            <person name="Goodwin S."/>
            <person name="Spatafora J."/>
            <person name="Crous P."/>
            <person name="Grigoriev I."/>
        </authorList>
    </citation>
    <scope>NUCLEOTIDE SEQUENCE</scope>
    <source>
        <strain evidence="2 4">CBS 304.34</strain>
    </source>
</reference>
<accession>A0A6A6Z6Y7</accession>
<feature type="region of interest" description="Disordered" evidence="1">
    <location>
        <begin position="117"/>
        <end position="167"/>
    </location>
</feature>
<name>A0A6A6Z6Y7_9PEZI</name>
<feature type="compositionally biased region" description="Gly residues" evidence="1">
    <location>
        <begin position="134"/>
        <end position="143"/>
    </location>
</feature>
<keyword evidence="3" id="KW-1185">Reference proteome</keyword>
<dbReference type="GeneID" id="54468277"/>
<feature type="region of interest" description="Disordered" evidence="1">
    <location>
        <begin position="1"/>
        <end position="28"/>
    </location>
</feature>
<proteinExistence type="predicted"/>
<evidence type="ECO:0000313" key="2">
    <source>
        <dbReference type="EMBL" id="KAF2816861.1"/>
    </source>
</evidence>
<feature type="compositionally biased region" description="Polar residues" evidence="1">
    <location>
        <begin position="18"/>
        <end position="28"/>
    </location>
</feature>
<dbReference type="EMBL" id="MU003692">
    <property type="protein sequence ID" value="KAF2816861.1"/>
    <property type="molecule type" value="Genomic_DNA"/>
</dbReference>
<evidence type="ECO:0000313" key="4">
    <source>
        <dbReference type="RefSeq" id="XP_033583825.1"/>
    </source>
</evidence>
<evidence type="ECO:0000256" key="1">
    <source>
        <dbReference type="SAM" id="MobiDB-lite"/>
    </source>
</evidence>
<gene>
    <name evidence="2 4" type="ORF">BDZ99DRAFT_564691</name>
</gene>
<dbReference type="AlphaFoldDB" id="A0A6A6Z6Y7"/>
<reference evidence="4" key="3">
    <citation type="submission" date="2025-04" db="UniProtKB">
        <authorList>
            <consortium name="RefSeq"/>
        </authorList>
    </citation>
    <scope>IDENTIFICATION</scope>
    <source>
        <strain evidence="4">CBS 304.34</strain>
    </source>
</reference>
<protein>
    <submittedName>
        <fullName evidence="2 4">Uncharacterized protein</fullName>
    </submittedName>
</protein>
<sequence>MSQISYKEKWKALGPPQLASTPSTPQQPIKWTLASSSRRGNWDRYDFQLHPPFDSFFATVWNNYKTAGIDVMTEPGAQRPVRWGYVPNYNVQVIQAKLDHRGKLFDRQLYQVFQETTRQGQSPYAPSSAPWVVGPGGKVGAVGSGEREASETPVRSRGYGTPDSALS</sequence>
<evidence type="ECO:0000313" key="3">
    <source>
        <dbReference type="Proteomes" id="UP000504636"/>
    </source>
</evidence>
<dbReference type="RefSeq" id="XP_033583825.1">
    <property type="nucleotide sequence ID" value="XM_033727384.1"/>
</dbReference>